<name>A0A7W1WRN1_9BACL</name>
<dbReference type="InterPro" id="IPR011990">
    <property type="entry name" value="TPR-like_helical_dom_sf"/>
</dbReference>
<gene>
    <name evidence="5" type="ORF">H1191_10705</name>
</gene>
<dbReference type="PROSITE" id="PS50005">
    <property type="entry name" value="TPR"/>
    <property type="match status" value="3"/>
</dbReference>
<dbReference type="EMBL" id="JACEIQ010000009">
    <property type="protein sequence ID" value="MBA4494775.1"/>
    <property type="molecule type" value="Genomic_DNA"/>
</dbReference>
<feature type="repeat" description="TPR" evidence="3">
    <location>
        <begin position="268"/>
        <end position="301"/>
    </location>
</feature>
<feature type="repeat" description="TPR" evidence="3">
    <location>
        <begin position="309"/>
        <end position="342"/>
    </location>
</feature>
<dbReference type="InterPro" id="IPR019734">
    <property type="entry name" value="TPR_rpt"/>
</dbReference>
<dbReference type="SMART" id="SM00530">
    <property type="entry name" value="HTH_XRE"/>
    <property type="match status" value="1"/>
</dbReference>
<evidence type="ECO:0000313" key="6">
    <source>
        <dbReference type="Proteomes" id="UP000535491"/>
    </source>
</evidence>
<dbReference type="Pfam" id="PF13424">
    <property type="entry name" value="TPR_12"/>
    <property type="match status" value="1"/>
</dbReference>
<evidence type="ECO:0000256" key="3">
    <source>
        <dbReference type="PROSITE-ProRule" id="PRU00339"/>
    </source>
</evidence>
<dbReference type="RefSeq" id="WP_181752008.1">
    <property type="nucleotide sequence ID" value="NZ_JACEIQ010000009.1"/>
</dbReference>
<evidence type="ECO:0000259" key="4">
    <source>
        <dbReference type="PROSITE" id="PS50943"/>
    </source>
</evidence>
<dbReference type="SMART" id="SM00028">
    <property type="entry name" value="TPR"/>
    <property type="match status" value="5"/>
</dbReference>
<dbReference type="PROSITE" id="PS50943">
    <property type="entry name" value="HTH_CROC1"/>
    <property type="match status" value="1"/>
</dbReference>
<protein>
    <submittedName>
        <fullName evidence="5">Tetratricopeptide repeat protein</fullName>
    </submittedName>
</protein>
<proteinExistence type="predicted"/>
<dbReference type="PANTHER" id="PTHR44858:SF1">
    <property type="entry name" value="UDP-N-ACETYLGLUCOSAMINE--PEPTIDE N-ACETYLGLUCOSAMINYLTRANSFERASE SPINDLY-RELATED"/>
    <property type="match status" value="1"/>
</dbReference>
<feature type="repeat" description="TPR" evidence="3">
    <location>
        <begin position="349"/>
        <end position="382"/>
    </location>
</feature>
<organism evidence="5 6">
    <name type="scientific">Paenactinomyces guangxiensis</name>
    <dbReference type="NCBI Taxonomy" id="1490290"/>
    <lineage>
        <taxon>Bacteria</taxon>
        <taxon>Bacillati</taxon>
        <taxon>Bacillota</taxon>
        <taxon>Bacilli</taxon>
        <taxon>Bacillales</taxon>
        <taxon>Thermoactinomycetaceae</taxon>
        <taxon>Paenactinomyces</taxon>
    </lineage>
</organism>
<sequence>MDFKRVGELIRKVRKERGMTLDDLCDDYIPRTTLSSIERGLTQNETKVHYILRKLDIDLSDLWQREKKDEEKRKLDLLLIENIINSDPKKAFSRLTRLPDEYNGPFLVFLKARCYFKLKQYNKATEYFDDALQELEKRPDLSYTNLKPRCLNHKSIIEFQRGNSEKAVRYAEEGLESFDFKGERKHYYINLLSNKSIYLKKLGRKEKALENLEQIKFDSLDINSDAVLGVYVLRTMLKREIKTYEDAIKCAKEGIALAINCYNYERQLALLIELGEIYKESGDFDQAEKCLETAIELKSQITRRHWLIVDAYLELGIVHYKKKDFHKAKKALQKAAEIAKKENTMLKYAQAIIVIAETFLFESNFDHAINYFKEVYELNTGNKEVESRALLGLARVYHLLNDDLNCTKYSKLYIESLGT</sequence>
<reference evidence="5 6" key="1">
    <citation type="submission" date="2020-07" db="EMBL/GenBank/DDBJ databases">
        <authorList>
            <person name="Feng H."/>
        </authorList>
    </citation>
    <scope>NUCLEOTIDE SEQUENCE [LARGE SCALE GENOMIC DNA]</scope>
    <source>
        <strain evidence="6">s-10</strain>
    </source>
</reference>
<accession>A0A7W1WRN1</accession>
<dbReference type="PANTHER" id="PTHR44858">
    <property type="entry name" value="TETRATRICOPEPTIDE REPEAT PROTEIN 6"/>
    <property type="match status" value="1"/>
</dbReference>
<evidence type="ECO:0000313" key="5">
    <source>
        <dbReference type="EMBL" id="MBA4494775.1"/>
    </source>
</evidence>
<dbReference type="InterPro" id="IPR050498">
    <property type="entry name" value="Ycf3"/>
</dbReference>
<dbReference type="AlphaFoldDB" id="A0A7W1WRN1"/>
<dbReference type="Proteomes" id="UP000535491">
    <property type="component" value="Unassembled WGS sequence"/>
</dbReference>
<comment type="caution">
    <text evidence="5">The sequence shown here is derived from an EMBL/GenBank/DDBJ whole genome shotgun (WGS) entry which is preliminary data.</text>
</comment>
<keyword evidence="6" id="KW-1185">Reference proteome</keyword>
<evidence type="ECO:0000256" key="1">
    <source>
        <dbReference type="ARBA" id="ARBA00022737"/>
    </source>
</evidence>
<dbReference type="Gene3D" id="1.10.260.40">
    <property type="entry name" value="lambda repressor-like DNA-binding domains"/>
    <property type="match status" value="1"/>
</dbReference>
<evidence type="ECO:0000256" key="2">
    <source>
        <dbReference type="ARBA" id="ARBA00022803"/>
    </source>
</evidence>
<keyword evidence="1" id="KW-0677">Repeat</keyword>
<dbReference type="InterPro" id="IPR010982">
    <property type="entry name" value="Lambda_DNA-bd_dom_sf"/>
</dbReference>
<keyword evidence="2 3" id="KW-0802">TPR repeat</keyword>
<dbReference type="SUPFAM" id="SSF47413">
    <property type="entry name" value="lambda repressor-like DNA-binding domains"/>
    <property type="match status" value="1"/>
</dbReference>
<dbReference type="Gene3D" id="1.25.40.10">
    <property type="entry name" value="Tetratricopeptide repeat domain"/>
    <property type="match status" value="2"/>
</dbReference>
<dbReference type="Pfam" id="PF13181">
    <property type="entry name" value="TPR_8"/>
    <property type="match status" value="2"/>
</dbReference>
<feature type="domain" description="HTH cro/C1-type" evidence="4">
    <location>
        <begin position="10"/>
        <end position="62"/>
    </location>
</feature>
<dbReference type="InterPro" id="IPR001387">
    <property type="entry name" value="Cro/C1-type_HTH"/>
</dbReference>
<dbReference type="CDD" id="cd00093">
    <property type="entry name" value="HTH_XRE"/>
    <property type="match status" value="1"/>
</dbReference>
<dbReference type="GO" id="GO:0003677">
    <property type="term" value="F:DNA binding"/>
    <property type="evidence" value="ECO:0007669"/>
    <property type="project" value="InterPro"/>
</dbReference>
<dbReference type="SUPFAM" id="SSF48452">
    <property type="entry name" value="TPR-like"/>
    <property type="match status" value="2"/>
</dbReference>